<dbReference type="GO" id="GO:0015171">
    <property type="term" value="F:amino acid transmembrane transporter activity"/>
    <property type="evidence" value="ECO:0007669"/>
    <property type="project" value="TreeGrafter"/>
</dbReference>
<dbReference type="InterPro" id="IPR004841">
    <property type="entry name" value="AA-permease/SLC12A_dom"/>
</dbReference>
<keyword evidence="7 8" id="KW-0472">Membrane</keyword>
<dbReference type="PANTHER" id="PTHR43341">
    <property type="entry name" value="AMINO ACID PERMEASE"/>
    <property type="match status" value="1"/>
</dbReference>
<evidence type="ECO:0000256" key="4">
    <source>
        <dbReference type="ARBA" id="ARBA00022692"/>
    </source>
</evidence>
<feature type="domain" description="Amino acid permease/ SLC12A" evidence="9">
    <location>
        <begin position="59"/>
        <end position="523"/>
    </location>
</feature>
<evidence type="ECO:0000259" key="9">
    <source>
        <dbReference type="Pfam" id="PF00324"/>
    </source>
</evidence>
<evidence type="ECO:0000313" key="11">
    <source>
        <dbReference type="Proteomes" id="UP000009328"/>
    </source>
</evidence>
<feature type="transmembrane region" description="Helical" evidence="8">
    <location>
        <begin position="386"/>
        <end position="409"/>
    </location>
</feature>
<proteinExistence type="inferred from homology"/>
<sequence>MFNSIFRKHDPRTVDIENEKKTDELNASLRASNTSVSDEQGSHTTIQSTHRTLNSRTVNLIAMGGSIGTALFVTISTGLLNGGPANLFMAYTIWSGVIFCVIASIGEMVCYLPIHAPFIQMAGRCVDEAFEAIVGMNYWLMSSILVPFEITAVNSMIHFWRDDYSPAITFVLQIFIYTLLNLFAVKYFGECEFWLSLGKVILAVGLIVFTFVAMVGGNPQHDAFGFRFWNNPGPMVEYLTGGSMGRFHGFMAALNKACFTCVGPEYLCMVAGETGQVTRKVLSKSFKTVFYRMAVFYVLGSLCVGVLVASNDETLMSMAGTGSESNGAFSPYVIAMKNLQIKVLPHIVNALCVTSAFSAGNSYVYCSSRALLALSKNGFAPKFFQYCTKTGVPIFCVTVSFCFSLLSLLQLGASGAKVLNWIVNVITGAQVANYFFMTITFLGFWRACNAQGIDKSTFRYKSWFQPYTVLFGMALTACMVGCLGYISLMPGRWDIGTFLTSYLMILLDVVVFILYKLIKRTKMVKPEEADLVNGLDEVEQHEMNYLEERERLGLDINPSIWQKISNWLF</sequence>
<feature type="transmembrane region" description="Helical" evidence="8">
    <location>
        <begin position="194"/>
        <end position="217"/>
    </location>
</feature>
<evidence type="ECO:0000256" key="8">
    <source>
        <dbReference type="SAM" id="Phobius"/>
    </source>
</evidence>
<evidence type="ECO:0000313" key="10">
    <source>
        <dbReference type="EMBL" id="CCH41993.1"/>
    </source>
</evidence>
<accession>K0KLJ6</accession>
<keyword evidence="4 8" id="KW-0812">Transmembrane</keyword>
<dbReference type="InterPro" id="IPR050524">
    <property type="entry name" value="APC_YAT"/>
</dbReference>
<protein>
    <submittedName>
        <fullName evidence="10">General amino acid permease</fullName>
    </submittedName>
</protein>
<comment type="subcellular location">
    <subcellularLocation>
        <location evidence="1">Membrane</location>
        <topology evidence="1">Multi-pass membrane protein</topology>
    </subcellularLocation>
</comment>
<feature type="transmembrane region" description="Helical" evidence="8">
    <location>
        <begin position="421"/>
        <end position="445"/>
    </location>
</feature>
<dbReference type="Gene3D" id="1.20.1740.10">
    <property type="entry name" value="Amino acid/polyamine transporter I"/>
    <property type="match status" value="1"/>
</dbReference>
<keyword evidence="5" id="KW-0029">Amino-acid transport</keyword>
<feature type="transmembrane region" description="Helical" evidence="8">
    <location>
        <begin position="289"/>
        <end position="309"/>
    </location>
</feature>
<evidence type="ECO:0000256" key="3">
    <source>
        <dbReference type="ARBA" id="ARBA00022448"/>
    </source>
</evidence>
<evidence type="ECO:0000256" key="2">
    <source>
        <dbReference type="ARBA" id="ARBA00006983"/>
    </source>
</evidence>
<dbReference type="eggNOG" id="KOG1286">
    <property type="taxonomic scope" value="Eukaryota"/>
</dbReference>
<reference evidence="10 11" key="1">
    <citation type="journal article" date="2012" name="Eukaryot. Cell">
        <title>Draft genome sequence of Wickerhamomyces ciferrii NRRL Y-1031 F-60-10.</title>
        <authorList>
            <person name="Schneider J."/>
            <person name="Andrea H."/>
            <person name="Blom J."/>
            <person name="Jaenicke S."/>
            <person name="Ruckert C."/>
            <person name="Schorsch C."/>
            <person name="Szczepanowski R."/>
            <person name="Farwick M."/>
            <person name="Goesmann A."/>
            <person name="Puhler A."/>
            <person name="Schaffer S."/>
            <person name="Tauch A."/>
            <person name="Kohler T."/>
            <person name="Brinkrolf K."/>
        </authorList>
    </citation>
    <scope>NUCLEOTIDE SEQUENCE [LARGE SCALE GENOMIC DNA]</scope>
    <source>
        <strain evidence="11">ATCC 14091 / BCRC 22168 / CBS 111 / JCM 3599 / NBRC 0793 / NRRL Y-1031 F-60-10</strain>
    </source>
</reference>
<dbReference type="HOGENOM" id="CLU_007946_12_1_1"/>
<dbReference type="Proteomes" id="UP000009328">
    <property type="component" value="Unassembled WGS sequence"/>
</dbReference>
<dbReference type="STRING" id="1206466.K0KLJ6"/>
<keyword evidence="6 8" id="KW-1133">Transmembrane helix</keyword>
<gene>
    <name evidence="10" type="primary">AGP5</name>
    <name evidence="10" type="ORF">BN7_1532</name>
</gene>
<name>K0KLJ6_WICCF</name>
<evidence type="ECO:0000256" key="1">
    <source>
        <dbReference type="ARBA" id="ARBA00004141"/>
    </source>
</evidence>
<dbReference type="PIRSF" id="PIRSF006060">
    <property type="entry name" value="AA_transporter"/>
    <property type="match status" value="1"/>
</dbReference>
<feature type="transmembrane region" description="Helical" evidence="8">
    <location>
        <begin position="60"/>
        <end position="80"/>
    </location>
</feature>
<feature type="transmembrane region" description="Helical" evidence="8">
    <location>
        <begin position="167"/>
        <end position="188"/>
    </location>
</feature>
<comment type="caution">
    <text evidence="10">The sequence shown here is derived from an EMBL/GenBank/DDBJ whole genome shotgun (WGS) entry which is preliminary data.</text>
</comment>
<dbReference type="PROSITE" id="PS00218">
    <property type="entry name" value="AMINO_ACID_PERMEASE_1"/>
    <property type="match status" value="1"/>
</dbReference>
<dbReference type="Pfam" id="PF00324">
    <property type="entry name" value="AA_permease"/>
    <property type="match status" value="1"/>
</dbReference>
<evidence type="ECO:0000256" key="6">
    <source>
        <dbReference type="ARBA" id="ARBA00022989"/>
    </source>
</evidence>
<evidence type="ECO:0000256" key="5">
    <source>
        <dbReference type="ARBA" id="ARBA00022970"/>
    </source>
</evidence>
<feature type="transmembrane region" description="Helical" evidence="8">
    <location>
        <begin position="92"/>
        <end position="114"/>
    </location>
</feature>
<evidence type="ECO:0000256" key="7">
    <source>
        <dbReference type="ARBA" id="ARBA00023136"/>
    </source>
</evidence>
<dbReference type="InterPro" id="IPR004840">
    <property type="entry name" value="Amino_acid_permease_CS"/>
</dbReference>
<keyword evidence="11" id="KW-1185">Reference proteome</keyword>
<comment type="similarity">
    <text evidence="2">Belongs to the amino acid-polyamine-organocation (APC) superfamily. YAT (TC 2.A.3.10) family.</text>
</comment>
<dbReference type="AlphaFoldDB" id="K0KLJ6"/>
<feature type="transmembrane region" description="Helical" evidence="8">
    <location>
        <begin position="466"/>
        <end position="489"/>
    </location>
</feature>
<dbReference type="EMBL" id="CAIF01000032">
    <property type="protein sequence ID" value="CCH41993.1"/>
    <property type="molecule type" value="Genomic_DNA"/>
</dbReference>
<dbReference type="GO" id="GO:0016020">
    <property type="term" value="C:membrane"/>
    <property type="evidence" value="ECO:0007669"/>
    <property type="project" value="UniProtKB-SubCell"/>
</dbReference>
<keyword evidence="3" id="KW-0813">Transport</keyword>
<dbReference type="InParanoid" id="K0KLJ6"/>
<organism evidence="10 11">
    <name type="scientific">Wickerhamomyces ciferrii (strain ATCC 14091 / BCRC 22168 / CBS 111 / JCM 3599 / NBRC 0793 / NRRL Y-1031 F-60-10)</name>
    <name type="common">Yeast</name>
    <name type="synonym">Pichia ciferrii</name>
    <dbReference type="NCBI Taxonomy" id="1206466"/>
    <lineage>
        <taxon>Eukaryota</taxon>
        <taxon>Fungi</taxon>
        <taxon>Dikarya</taxon>
        <taxon>Ascomycota</taxon>
        <taxon>Saccharomycotina</taxon>
        <taxon>Saccharomycetes</taxon>
        <taxon>Phaffomycetales</taxon>
        <taxon>Wickerhamomycetaceae</taxon>
        <taxon>Wickerhamomyces</taxon>
    </lineage>
</organism>
<feature type="transmembrane region" description="Helical" evidence="8">
    <location>
        <begin position="495"/>
        <end position="515"/>
    </location>
</feature>
<dbReference type="PANTHER" id="PTHR43341:SF15">
    <property type="entry name" value="GENERAL AMINO ACID PERMEASE AGP2"/>
    <property type="match status" value="1"/>
</dbReference>